<proteinExistence type="predicted"/>
<feature type="signal peptide" evidence="2">
    <location>
        <begin position="1"/>
        <end position="29"/>
    </location>
</feature>
<dbReference type="PROSITE" id="PS51257">
    <property type="entry name" value="PROKAR_LIPOPROTEIN"/>
    <property type="match status" value="1"/>
</dbReference>
<evidence type="ECO:0000259" key="3">
    <source>
        <dbReference type="Pfam" id="PF07705"/>
    </source>
</evidence>
<feature type="domain" description="CARDB" evidence="3">
    <location>
        <begin position="843"/>
        <end position="966"/>
    </location>
</feature>
<feature type="domain" description="CARDB" evidence="3">
    <location>
        <begin position="575"/>
        <end position="699"/>
    </location>
</feature>
<sequence>MQQRRRPSWSRTCLLTAGLLAGAGCGGNAAPTEPEQHRSQSQGRGFGPDLVVRELRGPSSIRFGEPFTTLVKVCNEGTAPAQSPIGPTQMDLYLSTDGTLSWPDPNVPPPTDQVFLATLDVSELEAGHCETRAITSSATPPGPQTDGTYYLGAITDVHQTLVELDEANNTAVTALGIGNRPDLVVTELRGPTSVTNSGTVTSTLKVCNQGTHVSDDTIVELYLSTNGTLSPPTTGGPPPTHQASQGTVEVPELLPAHCAIRRASFPVILPPDATPGQLLYLGAIADTPEFSTELNEDNNVFVGDLVAMGAGPDLVVTSVHGPSSIQSGDLLGASVRVCNHGTLPANPSSLELYLSVDGNVTMPDSGSPPPPGQERVGQTDVPILNPGICITRNVQGAATFPAGAPQDGALFLAALIDSTQDIPELREDNNAFTQGLIGAGARPDLVVTAIRAPASVPPSASWTPVSVTVCNVGTVFAPAAEVDIYLSMVPTLDSPSMEGPLYGTQFRVGGFGLSGVEAGRCVTREEPITLARPLGAPPQLQAFYVSAIVDPGSNIVELREDNNVFVGEQMGLGNRPDLAITSVKGPASSMPGDVPVTARICNQGTVASQNTQVEFYLAAHAFLNAPIQGGSPYNADPHTAFSIGMHQVPSLDAGECRTISTLATAMSFPAEYIDKALKLGAIIDPQAQDEELREDNNTFVGDFMGLGNRPDLVVTAIDGPASVSNSTTFATTLTVCNQGTDSSGPTMAQVYLSTEPRLVLPDWSGQGTPFTWSQTPVGDVSIPPLNVGHCFTGQVTGAAYIPPGSHGEAIYLGAIIDANDSIEELREENNAFVRGRIGVGNKADLVVTAINAPPSARIHGAFTATVTVCNQGTEYASSSELELHFSTLPTLELPRWFGSGSPLPDTQASIGNISVPHLDAGHCISQSIQAATQLPPDALFAQPLYLGAIIDGWGNVEELREDNNTFVSGIMGVGDGPDLVITAVQAPPNVGPFATFHPTVTVCNQGTEPSNSTLVEFHLSTEEALVMPRWSGPGNPLPPTQQSIGELNVPFLNPGRCFTGSAVATLTPPPATAPDQKLYLGALVDGMQSQAELREDNNIFMSGRMGVGHASDLVITSLTGPASVEANAAFTATVTVCNQGTSESYPTELEVHLSTEASMAMPERYGPGIPIPASQVYAGEFGVPALGVDDCVTLQVPSWSNLPVLAQPEQPLYLGAAINPDPLAGELREDNNTFVGDIMGVGAGPDLVVTAVQAPVSVERNGNFTASVTVCNQGTRVSGSEQLDLYFSTRAQVVMPQWNAPGFPYPRTQALIGAWNVQPLNPGQCTTEPVLAWVELPEEAEPHHPLYLGAVIDPNQAQAELREDNNIFVSGLMGVGSQPDLVVTSVSGPNSVRTGSAFTATVQVCNQGTTPTHGSMDVALYLSSNNTLEFPYQSWPGAPPDSQSQIGVMTVQSLGAGQCITRNTQVTVNTPPDSGPTGFFYLGALVDPWQNLEELREDNNVLADRFIAVMP</sequence>
<feature type="domain" description="CARDB" evidence="3">
    <location>
        <begin position="709"/>
        <end position="833"/>
    </location>
</feature>
<evidence type="ECO:0000313" key="4">
    <source>
        <dbReference type="EMBL" id="SDE70009.1"/>
    </source>
</evidence>
<evidence type="ECO:0000313" key="5">
    <source>
        <dbReference type="Proteomes" id="UP000198717"/>
    </source>
</evidence>
<keyword evidence="5" id="KW-1185">Reference proteome</keyword>
<evidence type="ECO:0000256" key="2">
    <source>
        <dbReference type="SAM" id="SignalP"/>
    </source>
</evidence>
<feature type="domain" description="CARDB" evidence="3">
    <location>
        <begin position="442"/>
        <end position="565"/>
    </location>
</feature>
<dbReference type="Gene3D" id="2.60.40.10">
    <property type="entry name" value="Immunoglobulins"/>
    <property type="match status" value="11"/>
</dbReference>
<dbReference type="RefSeq" id="WP_244172026.1">
    <property type="nucleotide sequence ID" value="NZ_BJVY01000043.1"/>
</dbReference>
<feature type="chain" id="PRO_5046996290" evidence="2">
    <location>
        <begin position="30"/>
        <end position="1511"/>
    </location>
</feature>
<feature type="domain" description="CARDB" evidence="3">
    <location>
        <begin position="180"/>
        <end position="301"/>
    </location>
</feature>
<feature type="domain" description="CARDB" evidence="3">
    <location>
        <begin position="1245"/>
        <end position="1368"/>
    </location>
</feature>
<comment type="caution">
    <text evidence="4">The sequence shown here is derived from an EMBL/GenBank/DDBJ whole genome shotgun (WGS) entry which is preliminary data.</text>
</comment>
<protein>
    <submittedName>
        <fullName evidence="4">CARDB protein</fullName>
    </submittedName>
</protein>
<reference evidence="4 5" key="1">
    <citation type="submission" date="2016-10" db="EMBL/GenBank/DDBJ databases">
        <authorList>
            <person name="Varghese N."/>
            <person name="Submissions S."/>
        </authorList>
    </citation>
    <scope>NUCLEOTIDE SEQUENCE [LARGE SCALE GENOMIC DNA]</scope>
    <source>
        <strain evidence="4 5">DSM 2260</strain>
    </source>
</reference>
<feature type="domain" description="CARDB" evidence="3">
    <location>
        <begin position="312"/>
        <end position="433"/>
    </location>
</feature>
<dbReference type="InterPro" id="IPR013783">
    <property type="entry name" value="Ig-like_fold"/>
</dbReference>
<dbReference type="Pfam" id="PF07705">
    <property type="entry name" value="CARDB"/>
    <property type="match status" value="9"/>
</dbReference>
<feature type="region of interest" description="Disordered" evidence="1">
    <location>
        <begin position="26"/>
        <end position="49"/>
    </location>
</feature>
<dbReference type="Proteomes" id="UP000198717">
    <property type="component" value="Unassembled WGS sequence"/>
</dbReference>
<name>A0ABY0N0Y4_9BACT</name>
<feature type="domain" description="CARDB" evidence="3">
    <location>
        <begin position="48"/>
        <end position="171"/>
    </location>
</feature>
<dbReference type="EMBL" id="FNAJ01000010">
    <property type="protein sequence ID" value="SDE70009.1"/>
    <property type="molecule type" value="Genomic_DNA"/>
</dbReference>
<keyword evidence="2" id="KW-0732">Signal</keyword>
<feature type="domain" description="CARDB" evidence="3">
    <location>
        <begin position="1378"/>
        <end position="1503"/>
    </location>
</feature>
<organism evidence="4 5">
    <name type="scientific">Myxococcus virescens</name>
    <dbReference type="NCBI Taxonomy" id="83456"/>
    <lineage>
        <taxon>Bacteria</taxon>
        <taxon>Pseudomonadati</taxon>
        <taxon>Myxococcota</taxon>
        <taxon>Myxococcia</taxon>
        <taxon>Myxococcales</taxon>
        <taxon>Cystobacterineae</taxon>
        <taxon>Myxococcaceae</taxon>
        <taxon>Myxococcus</taxon>
    </lineage>
</organism>
<gene>
    <name evidence="4" type="ORF">SAMN04488504_11061</name>
</gene>
<dbReference type="InterPro" id="IPR011635">
    <property type="entry name" value="CARDB"/>
</dbReference>
<evidence type="ECO:0000256" key="1">
    <source>
        <dbReference type="SAM" id="MobiDB-lite"/>
    </source>
</evidence>
<accession>A0ABY0N0Y4</accession>